<reference evidence="2" key="1">
    <citation type="submission" date="2021-03" db="EMBL/GenBank/DDBJ databases">
        <title>Whole genome shotgun sequence of Actinoplanes consettensis NBRC 14913.</title>
        <authorList>
            <person name="Komaki H."/>
            <person name="Tamura T."/>
        </authorList>
    </citation>
    <scope>NUCLEOTIDE SEQUENCE</scope>
    <source>
        <strain evidence="2">NBRC 14913</strain>
    </source>
</reference>
<name>A0A919SMY8_9ACTN</name>
<comment type="caution">
    <text evidence="2">The sequence shown here is derived from an EMBL/GenBank/DDBJ whole genome shotgun (WGS) entry which is preliminary data.</text>
</comment>
<protein>
    <submittedName>
        <fullName evidence="2">Uncharacterized protein</fullName>
    </submittedName>
</protein>
<keyword evidence="3" id="KW-1185">Reference proteome</keyword>
<dbReference type="Proteomes" id="UP000680865">
    <property type="component" value="Unassembled WGS sequence"/>
</dbReference>
<accession>A0A919SMY8</accession>
<proteinExistence type="predicted"/>
<feature type="compositionally biased region" description="Basic and acidic residues" evidence="1">
    <location>
        <begin position="27"/>
        <end position="36"/>
    </location>
</feature>
<evidence type="ECO:0000313" key="3">
    <source>
        <dbReference type="Proteomes" id="UP000680865"/>
    </source>
</evidence>
<feature type="region of interest" description="Disordered" evidence="1">
    <location>
        <begin position="1"/>
        <end position="51"/>
    </location>
</feature>
<evidence type="ECO:0000256" key="1">
    <source>
        <dbReference type="SAM" id="MobiDB-lite"/>
    </source>
</evidence>
<sequence length="173" mass="19486">MVHDPVPEQAQMLEVPMHVTSRPPKAGPEDAKERRSPQGYLIRPAQQRNPEAECHRRHDIVGGGLTLQRSAQAGDGLINRPSAKARERDHIPPVGPAVAFRQSVMKGVPHRDLQAVQRRIESRRGLDVPPIEAQDFRPVARAVSEVGLKARFRQEFSHPALIIFRHGHVRLFR</sequence>
<evidence type="ECO:0000313" key="2">
    <source>
        <dbReference type="EMBL" id="GIM75050.1"/>
    </source>
</evidence>
<dbReference type="EMBL" id="BOQP01000022">
    <property type="protein sequence ID" value="GIM75050.1"/>
    <property type="molecule type" value="Genomic_DNA"/>
</dbReference>
<dbReference type="AlphaFoldDB" id="A0A919SMY8"/>
<gene>
    <name evidence="2" type="ORF">Aco04nite_43380</name>
</gene>
<dbReference type="RefSeq" id="WP_212999053.1">
    <property type="nucleotide sequence ID" value="NZ_BAAATW010000014.1"/>
</dbReference>
<organism evidence="2 3">
    <name type="scientific">Winogradskya consettensis</name>
    <dbReference type="NCBI Taxonomy" id="113560"/>
    <lineage>
        <taxon>Bacteria</taxon>
        <taxon>Bacillati</taxon>
        <taxon>Actinomycetota</taxon>
        <taxon>Actinomycetes</taxon>
        <taxon>Micromonosporales</taxon>
        <taxon>Micromonosporaceae</taxon>
        <taxon>Winogradskya</taxon>
    </lineage>
</organism>